<dbReference type="PANTHER" id="PTHR13780">
    <property type="entry name" value="AMP-ACTIVATED PROTEIN KINASE, GAMMA REGULATORY SUBUNIT"/>
    <property type="match status" value="1"/>
</dbReference>
<dbReference type="AlphaFoldDB" id="A0A2T9Z6E2"/>
<dbReference type="OrthoDB" id="286637at2759"/>
<sequence length="332" mass="37405">METERMDISTDSHGFSNEKNFESQVVLKEQVTSFLKQHNGYEMMPVSYRLTVLDSELLLSKALAALVQNGEEIAPIWNSENQCYDGIMAVTNLVNIIQYYYANFSYSEAMEDINNIKLKGFNDFLFRNDPLSNAITRNSPMESLHKISKNLLAASSRAITLVDTDSNTGSDVIAATLNIYQILQFLIANFTEKKVMRSCSLYELGIGTYTNLITATMNTPVIDVVGLFVEHNISAVPIVDEKGELINAFARSDMTYIIKEFMLEDLTISIQQAIDYRHSDFPGVHTCKKDDNLLSILSALRNTQIQRFIVVDEKAKPEGIITLRDILKAIIL</sequence>
<dbReference type="Proteomes" id="UP000245699">
    <property type="component" value="Unassembled WGS sequence"/>
</dbReference>
<evidence type="ECO:0000256" key="1">
    <source>
        <dbReference type="ARBA" id="ARBA00006750"/>
    </source>
</evidence>
<organism evidence="6 7">
    <name type="scientific">Furculomyces boomerangus</name>
    <dbReference type="NCBI Taxonomy" id="61424"/>
    <lineage>
        <taxon>Eukaryota</taxon>
        <taxon>Fungi</taxon>
        <taxon>Fungi incertae sedis</taxon>
        <taxon>Zoopagomycota</taxon>
        <taxon>Kickxellomycotina</taxon>
        <taxon>Harpellomycetes</taxon>
        <taxon>Harpellales</taxon>
        <taxon>Harpellaceae</taxon>
        <taxon>Furculomyces</taxon>
    </lineage>
</organism>
<dbReference type="InterPro" id="IPR000644">
    <property type="entry name" value="CBS_dom"/>
</dbReference>
<keyword evidence="3 4" id="KW-0129">CBS domain</keyword>
<evidence type="ECO:0000313" key="6">
    <source>
        <dbReference type="EMBL" id="PVV00153.1"/>
    </source>
</evidence>
<evidence type="ECO:0000256" key="3">
    <source>
        <dbReference type="ARBA" id="ARBA00023122"/>
    </source>
</evidence>
<dbReference type="GO" id="GO:0031588">
    <property type="term" value="C:nucleotide-activated protein kinase complex"/>
    <property type="evidence" value="ECO:0007669"/>
    <property type="project" value="TreeGrafter"/>
</dbReference>
<dbReference type="InterPro" id="IPR046342">
    <property type="entry name" value="CBS_dom_sf"/>
</dbReference>
<dbReference type="SMART" id="SM00116">
    <property type="entry name" value="CBS"/>
    <property type="match status" value="2"/>
</dbReference>
<reference evidence="6 7" key="1">
    <citation type="journal article" date="2018" name="MBio">
        <title>Comparative Genomics Reveals the Core Gene Toolbox for the Fungus-Insect Symbiosis.</title>
        <authorList>
            <person name="Wang Y."/>
            <person name="Stata M."/>
            <person name="Wang W."/>
            <person name="Stajich J.E."/>
            <person name="White M.M."/>
            <person name="Moncalvo J.M."/>
        </authorList>
    </citation>
    <scope>NUCLEOTIDE SEQUENCE [LARGE SCALE GENOMIC DNA]</scope>
    <source>
        <strain evidence="6 7">AUS-77-4</strain>
    </source>
</reference>
<dbReference type="SUPFAM" id="SSF54631">
    <property type="entry name" value="CBS-domain pair"/>
    <property type="match status" value="2"/>
</dbReference>
<name>A0A2T9Z6E2_9FUNG</name>
<dbReference type="Gene3D" id="3.10.580.10">
    <property type="entry name" value="CBS-domain"/>
    <property type="match status" value="2"/>
</dbReference>
<evidence type="ECO:0000256" key="4">
    <source>
        <dbReference type="PROSITE-ProRule" id="PRU00703"/>
    </source>
</evidence>
<dbReference type="STRING" id="61424.A0A2T9Z6E2"/>
<dbReference type="GO" id="GO:0019887">
    <property type="term" value="F:protein kinase regulator activity"/>
    <property type="evidence" value="ECO:0007669"/>
    <property type="project" value="TreeGrafter"/>
</dbReference>
<feature type="domain" description="CBS" evidence="5">
    <location>
        <begin position="208"/>
        <end position="266"/>
    </location>
</feature>
<gene>
    <name evidence="6" type="ORF">BB559_000077</name>
</gene>
<accession>A0A2T9Z6E2</accession>
<dbReference type="GO" id="GO:0016208">
    <property type="term" value="F:AMP binding"/>
    <property type="evidence" value="ECO:0007669"/>
    <property type="project" value="TreeGrafter"/>
</dbReference>
<dbReference type="PANTHER" id="PTHR13780:SF35">
    <property type="entry name" value="LD22662P"/>
    <property type="match status" value="1"/>
</dbReference>
<proteinExistence type="inferred from homology"/>
<feature type="domain" description="CBS" evidence="5">
    <location>
        <begin position="280"/>
        <end position="332"/>
    </location>
</feature>
<dbReference type="GO" id="GO:0005634">
    <property type="term" value="C:nucleus"/>
    <property type="evidence" value="ECO:0007669"/>
    <property type="project" value="TreeGrafter"/>
</dbReference>
<protein>
    <recommendedName>
        <fullName evidence="5">CBS domain-containing protein</fullName>
    </recommendedName>
</protein>
<comment type="caution">
    <text evidence="6">The sequence shown here is derived from an EMBL/GenBank/DDBJ whole genome shotgun (WGS) entry which is preliminary data.</text>
</comment>
<keyword evidence="7" id="KW-1185">Reference proteome</keyword>
<dbReference type="Pfam" id="PF00571">
    <property type="entry name" value="CBS"/>
    <property type="match status" value="2"/>
</dbReference>
<dbReference type="GO" id="GO:0005737">
    <property type="term" value="C:cytoplasm"/>
    <property type="evidence" value="ECO:0007669"/>
    <property type="project" value="TreeGrafter"/>
</dbReference>
<dbReference type="InterPro" id="IPR050511">
    <property type="entry name" value="AMPK_gamma/SDS23_families"/>
</dbReference>
<evidence type="ECO:0000256" key="2">
    <source>
        <dbReference type="ARBA" id="ARBA00022737"/>
    </source>
</evidence>
<dbReference type="PROSITE" id="PS51371">
    <property type="entry name" value="CBS"/>
    <property type="match status" value="2"/>
</dbReference>
<keyword evidence="2" id="KW-0677">Repeat</keyword>
<dbReference type="EMBL" id="MBFT01000005">
    <property type="protein sequence ID" value="PVV00153.1"/>
    <property type="molecule type" value="Genomic_DNA"/>
</dbReference>
<dbReference type="GO" id="GO:0019901">
    <property type="term" value="F:protein kinase binding"/>
    <property type="evidence" value="ECO:0007669"/>
    <property type="project" value="TreeGrafter"/>
</dbReference>
<evidence type="ECO:0000259" key="5">
    <source>
        <dbReference type="PROSITE" id="PS51371"/>
    </source>
</evidence>
<comment type="similarity">
    <text evidence="1">Belongs to the 5'-AMP-activated protein kinase gamma subunit family.</text>
</comment>
<evidence type="ECO:0000313" key="7">
    <source>
        <dbReference type="Proteomes" id="UP000245699"/>
    </source>
</evidence>